<sequence>MVGKDESPKEREIGTADAAGKPEPLTRSRRKRDSGPDPREPTEYETVFVRLSERVERILRAAIWTGLALLVAVQLVLSVPAVRKWAVKVERLEGVPFERADRDG</sequence>
<gene>
    <name evidence="3" type="ORF">DLM86_10465</name>
</gene>
<accession>A0A2V5K801</accession>
<feature type="compositionally biased region" description="Basic and acidic residues" evidence="1">
    <location>
        <begin position="1"/>
        <end position="14"/>
    </location>
</feature>
<keyword evidence="2" id="KW-0472">Membrane</keyword>
<evidence type="ECO:0000313" key="3">
    <source>
        <dbReference type="EMBL" id="PYI54962.1"/>
    </source>
</evidence>
<keyword evidence="2" id="KW-0812">Transmembrane</keyword>
<organism evidence="3 4">
    <name type="scientific">Paenibacillus flagellatus</name>
    <dbReference type="NCBI Taxonomy" id="2211139"/>
    <lineage>
        <taxon>Bacteria</taxon>
        <taxon>Bacillati</taxon>
        <taxon>Bacillota</taxon>
        <taxon>Bacilli</taxon>
        <taxon>Bacillales</taxon>
        <taxon>Paenibacillaceae</taxon>
        <taxon>Paenibacillus</taxon>
    </lineage>
</organism>
<comment type="caution">
    <text evidence="3">The sequence shown here is derived from an EMBL/GenBank/DDBJ whole genome shotgun (WGS) entry which is preliminary data.</text>
</comment>
<keyword evidence="2" id="KW-1133">Transmembrane helix</keyword>
<dbReference type="Proteomes" id="UP000247476">
    <property type="component" value="Unassembled WGS sequence"/>
</dbReference>
<evidence type="ECO:0000256" key="1">
    <source>
        <dbReference type="SAM" id="MobiDB-lite"/>
    </source>
</evidence>
<reference evidence="3 4" key="1">
    <citation type="submission" date="2018-05" db="EMBL/GenBank/DDBJ databases">
        <title>Paenibacillus flagellatus sp. nov., isolated from selenium mineral soil.</title>
        <authorList>
            <person name="Dai X."/>
        </authorList>
    </citation>
    <scope>NUCLEOTIDE SEQUENCE [LARGE SCALE GENOMIC DNA]</scope>
    <source>
        <strain evidence="3 4">DXL2</strain>
    </source>
</reference>
<dbReference type="OrthoDB" id="2666403at2"/>
<dbReference type="RefSeq" id="WP_110839956.1">
    <property type="nucleotide sequence ID" value="NZ_QJVJ01000004.1"/>
</dbReference>
<dbReference type="AlphaFoldDB" id="A0A2V5K801"/>
<protein>
    <submittedName>
        <fullName evidence="3">Uncharacterized protein</fullName>
    </submittedName>
</protein>
<name>A0A2V5K801_9BACL</name>
<proteinExistence type="predicted"/>
<dbReference type="EMBL" id="QJVJ01000004">
    <property type="protein sequence ID" value="PYI54962.1"/>
    <property type="molecule type" value="Genomic_DNA"/>
</dbReference>
<feature type="region of interest" description="Disordered" evidence="1">
    <location>
        <begin position="1"/>
        <end position="44"/>
    </location>
</feature>
<keyword evidence="4" id="KW-1185">Reference proteome</keyword>
<evidence type="ECO:0000313" key="4">
    <source>
        <dbReference type="Proteomes" id="UP000247476"/>
    </source>
</evidence>
<feature type="transmembrane region" description="Helical" evidence="2">
    <location>
        <begin position="61"/>
        <end position="82"/>
    </location>
</feature>
<evidence type="ECO:0000256" key="2">
    <source>
        <dbReference type="SAM" id="Phobius"/>
    </source>
</evidence>
<feature type="compositionally biased region" description="Basic and acidic residues" evidence="1">
    <location>
        <begin position="33"/>
        <end position="42"/>
    </location>
</feature>